<gene>
    <name evidence="7" type="ORF">Asppvi_010457</name>
</gene>
<keyword evidence="8" id="KW-1185">Reference proteome</keyword>
<dbReference type="InterPro" id="IPR044613">
    <property type="entry name" value="Nep1/2-like"/>
</dbReference>
<evidence type="ECO:0000313" key="8">
    <source>
        <dbReference type="Proteomes" id="UP001043456"/>
    </source>
</evidence>
<dbReference type="PANTHER" id="PTHR46468:SF1">
    <property type="entry name" value="SENTRIN-SPECIFIC PROTEASE 8"/>
    <property type="match status" value="1"/>
</dbReference>
<dbReference type="Gene3D" id="3.40.395.10">
    <property type="entry name" value="Adenoviral Proteinase, Chain A"/>
    <property type="match status" value="1"/>
</dbReference>
<dbReference type="AlphaFoldDB" id="A0A9P3BPM9"/>
<comment type="similarity">
    <text evidence="1">Belongs to the peptidase C48 family.</text>
</comment>
<comment type="caution">
    <text evidence="7">The sequence shown here is derived from an EMBL/GenBank/DDBJ whole genome shotgun (WGS) entry which is preliminary data.</text>
</comment>
<dbReference type="PANTHER" id="PTHR46468">
    <property type="entry name" value="SENTRIN-SPECIFIC PROTEASE 8"/>
    <property type="match status" value="1"/>
</dbReference>
<evidence type="ECO:0000256" key="5">
    <source>
        <dbReference type="SAM" id="MobiDB-lite"/>
    </source>
</evidence>
<dbReference type="Pfam" id="PF02902">
    <property type="entry name" value="Peptidase_C48"/>
    <property type="match status" value="1"/>
</dbReference>
<evidence type="ECO:0000259" key="6">
    <source>
        <dbReference type="PROSITE" id="PS50600"/>
    </source>
</evidence>
<dbReference type="GO" id="GO:0019784">
    <property type="term" value="F:deNEDDylase activity"/>
    <property type="evidence" value="ECO:0007669"/>
    <property type="project" value="InterPro"/>
</dbReference>
<keyword evidence="3" id="KW-0378">Hydrolase</keyword>
<dbReference type="OrthoDB" id="5065855at2759"/>
<dbReference type="EMBL" id="BHVY01000008">
    <property type="protein sequence ID" value="GIJ91491.1"/>
    <property type="molecule type" value="Genomic_DNA"/>
</dbReference>
<feature type="domain" description="Ubiquitin-like protease family profile" evidence="6">
    <location>
        <begin position="27"/>
        <end position="188"/>
    </location>
</feature>
<dbReference type="InterPro" id="IPR038765">
    <property type="entry name" value="Papain-like_cys_pep_sf"/>
</dbReference>
<proteinExistence type="inferred from homology"/>
<evidence type="ECO:0000256" key="3">
    <source>
        <dbReference type="ARBA" id="ARBA00022801"/>
    </source>
</evidence>
<evidence type="ECO:0000313" key="7">
    <source>
        <dbReference type="EMBL" id="GIJ91491.1"/>
    </source>
</evidence>
<feature type="region of interest" description="Disordered" evidence="5">
    <location>
        <begin position="230"/>
        <end position="255"/>
    </location>
</feature>
<keyword evidence="2" id="KW-0645">Protease</keyword>
<dbReference type="GO" id="GO:0006508">
    <property type="term" value="P:proteolysis"/>
    <property type="evidence" value="ECO:0007669"/>
    <property type="project" value="UniProtKB-KW"/>
</dbReference>
<evidence type="ECO:0000256" key="2">
    <source>
        <dbReference type="ARBA" id="ARBA00022670"/>
    </source>
</evidence>
<protein>
    <recommendedName>
        <fullName evidence="6">Ubiquitin-like protease family profile domain-containing protein</fullName>
    </recommendedName>
</protein>
<dbReference type="SUPFAM" id="SSF54001">
    <property type="entry name" value="Cysteine proteinases"/>
    <property type="match status" value="1"/>
</dbReference>
<evidence type="ECO:0000256" key="1">
    <source>
        <dbReference type="ARBA" id="ARBA00005234"/>
    </source>
</evidence>
<dbReference type="GO" id="GO:0000338">
    <property type="term" value="P:protein deneddylation"/>
    <property type="evidence" value="ECO:0007669"/>
    <property type="project" value="TreeGrafter"/>
</dbReference>
<accession>A0A9P3BPM9</accession>
<keyword evidence="4" id="KW-0788">Thiol protease</keyword>
<dbReference type="GeneID" id="67009067"/>
<name>A0A9P3BPM9_9EURO</name>
<sequence>MRDGGLGKLHKKMRRFGDTLNPEDAYLSLTREDMQTLKNDWLTDNIISFWEEYLEREFLAQYKTSNIVLLRPSMSFMLLQTPNPHSLREALPDFSRTTHVFLPINDCRNVTEAEGGSHWSLLLISIVDGVAFHYDSLPPGNYWEARAVTQKFGTLLNRPIRFIHLEDSPVQENGSDCGVFVCLSMRHLLLKRLLTANANEKVSMSLGGRKVDARAGRKEIAKIIEGFRKEGERRRSHQRTNEQDMSGYDKQNPQATSTSLQVYKLLSHWIYDIGHPDYVRSPIPSHVNRSNCRSSIAVAVDMCLPGAVIAFCCFLTPSVGAALSSSTSS</sequence>
<dbReference type="FunFam" id="3.40.395.10:FF:000008">
    <property type="entry name" value="Ulp1 protease family protein"/>
    <property type="match status" value="1"/>
</dbReference>
<dbReference type="Proteomes" id="UP001043456">
    <property type="component" value="Unassembled WGS sequence"/>
</dbReference>
<dbReference type="GO" id="GO:0008234">
    <property type="term" value="F:cysteine-type peptidase activity"/>
    <property type="evidence" value="ECO:0007669"/>
    <property type="project" value="UniProtKB-KW"/>
</dbReference>
<reference evidence="7 8" key="1">
    <citation type="submission" date="2018-10" db="EMBL/GenBank/DDBJ databases">
        <title>Pan-genome distribution and transcriptional activeness of fungal secondary metabolism genes in Aspergillus section Fumigati.</title>
        <authorList>
            <person name="Takahashi H."/>
            <person name="Umemura M."/>
            <person name="Ninomiya A."/>
            <person name="Kusuya Y."/>
            <person name="Urayama S."/>
            <person name="Shimizu M."/>
            <person name="Watanabe A."/>
            <person name="Kamei K."/>
            <person name="Yaguchi T."/>
            <person name="Hagiwara D."/>
        </authorList>
    </citation>
    <scope>NUCLEOTIDE SEQUENCE [LARGE SCALE GENOMIC DNA]</scope>
    <source>
        <strain evidence="7 8">IFM 55266</strain>
    </source>
</reference>
<evidence type="ECO:0000256" key="4">
    <source>
        <dbReference type="ARBA" id="ARBA00022807"/>
    </source>
</evidence>
<dbReference type="RefSeq" id="XP_043162237.1">
    <property type="nucleotide sequence ID" value="XM_043306302.1"/>
</dbReference>
<dbReference type="PROSITE" id="PS50600">
    <property type="entry name" value="ULP_PROTEASE"/>
    <property type="match status" value="1"/>
</dbReference>
<dbReference type="InterPro" id="IPR003653">
    <property type="entry name" value="Peptidase_C48_C"/>
</dbReference>
<organism evidence="7 8">
    <name type="scientific">Aspergillus pseudoviridinutans</name>
    <dbReference type="NCBI Taxonomy" id="1517512"/>
    <lineage>
        <taxon>Eukaryota</taxon>
        <taxon>Fungi</taxon>
        <taxon>Dikarya</taxon>
        <taxon>Ascomycota</taxon>
        <taxon>Pezizomycotina</taxon>
        <taxon>Eurotiomycetes</taxon>
        <taxon>Eurotiomycetidae</taxon>
        <taxon>Eurotiales</taxon>
        <taxon>Aspergillaceae</taxon>
        <taxon>Aspergillus</taxon>
        <taxon>Aspergillus subgen. Fumigati</taxon>
    </lineage>
</organism>